<reference evidence="6 7" key="1">
    <citation type="submission" date="2017-04" db="EMBL/GenBank/DDBJ databases">
        <authorList>
            <person name="Afonso C.L."/>
            <person name="Miller P.J."/>
            <person name="Scott M.A."/>
            <person name="Spackman E."/>
            <person name="Goraichik I."/>
            <person name="Dimitrov K.M."/>
            <person name="Suarez D.L."/>
            <person name="Swayne D.E."/>
        </authorList>
    </citation>
    <scope>NUCLEOTIDE SEQUENCE [LARGE SCALE GENOMIC DNA]</scope>
    <source>
        <strain evidence="6 7">DSM 21164</strain>
    </source>
</reference>
<keyword evidence="7" id="KW-1185">Reference proteome</keyword>
<proteinExistence type="predicted"/>
<sequence length="806" mass="91376">MLKTALTFFFLIFVAIQIGSAQEYEVSGTVKSSTNEIIPFANVFLLNSTDSTLIKGSSANEDGTFTLKNIKAETYYLQASYVGKLSSYTSIAVSKDVNIGSIIIEEEVDQLDEVVVVSKKPTIERKPDRLVFNVENTSISQGNSWDILKRTPGVIVAQDELQIKNQEATIYINNRKVQLSADEVKNLLEGLSGGNIKSIEVIANPPAEFEAEGGPVLNIITSKNIVPGYKGSINGNYTQAFYPKYAFGTSHYYKTDKLNLFANYTINPRKEIKKDDSNAKYVDNTNAIYSIWDTKFQRITRSQAQNATLILDYDFDVKNSLNLTSNLSYSPNKTYSNTLESLIQNSQQQLDSTLNTNSNLENNNTNLAVDLSYKHKFDRDGSFISFNGHYTNFNEDQYQGVYSNYFFPNGNLIRSFNFSTDAKQDIQIYTGQVDLVMPLDKVRYETGAKASLINSTSGINYFTIVGANQTLNTSLSDNYEYDETILAGYASASRDWDKWSLKIGLRGEYTDAVGTSISLNSNNTQNYFELFPSVFALHSPTENHSFSFDYSRKLERPRYDDLNPFSYFLNENSFSTGNPNLRPSFSHNFNINYTLKDTYFFDFYYKDRGKEIGLLTFQDNQAQTTQQISTNLLKAISYGFDFNYGNSITKNWFLASYISIFSEEETFLVEQSNNQIYTNDVKGIYVYLGNYITLSKDGTFSGDMGVTYLSGFLRGNYKMSESTNLTMGLRKTLWNKKGVVTLAAEDVLGLANATFTSKYFNQDYSYYAQPESQFVRVGFTYNFGNFKLSDNKRDIEKVERDRLKKD</sequence>
<dbReference type="Pfam" id="PF13715">
    <property type="entry name" value="CarbopepD_reg_2"/>
    <property type="match status" value="1"/>
</dbReference>
<evidence type="ECO:0000313" key="7">
    <source>
        <dbReference type="Proteomes" id="UP000192360"/>
    </source>
</evidence>
<dbReference type="AlphaFoldDB" id="A0A1W1YUC9"/>
<comment type="subcellular location">
    <subcellularLocation>
        <location evidence="1">Cell outer membrane</location>
    </subcellularLocation>
</comment>
<name>A0A1W1YUC9_9FLAO</name>
<dbReference type="PANTHER" id="PTHR40980">
    <property type="entry name" value="PLUG DOMAIN-CONTAINING PROTEIN"/>
    <property type="match status" value="1"/>
</dbReference>
<dbReference type="Pfam" id="PF14905">
    <property type="entry name" value="OMP_b-brl_3"/>
    <property type="match status" value="1"/>
</dbReference>
<dbReference type="SUPFAM" id="SSF49464">
    <property type="entry name" value="Carboxypeptidase regulatory domain-like"/>
    <property type="match status" value="1"/>
</dbReference>
<dbReference type="Gene3D" id="2.60.40.1120">
    <property type="entry name" value="Carboxypeptidase-like, regulatory domain"/>
    <property type="match status" value="1"/>
</dbReference>
<dbReference type="Proteomes" id="UP000192360">
    <property type="component" value="Unassembled WGS sequence"/>
</dbReference>
<accession>A0A1W1YUC9</accession>
<keyword evidence="4" id="KW-0732">Signal</keyword>
<evidence type="ECO:0000256" key="2">
    <source>
        <dbReference type="ARBA" id="ARBA00023136"/>
    </source>
</evidence>
<dbReference type="InterPro" id="IPR008969">
    <property type="entry name" value="CarboxyPept-like_regulatory"/>
</dbReference>
<keyword evidence="2" id="KW-0472">Membrane</keyword>
<evidence type="ECO:0000313" key="6">
    <source>
        <dbReference type="EMBL" id="SMC39712.1"/>
    </source>
</evidence>
<dbReference type="GO" id="GO:0009279">
    <property type="term" value="C:cell outer membrane"/>
    <property type="evidence" value="ECO:0007669"/>
    <property type="project" value="UniProtKB-SubCell"/>
</dbReference>
<dbReference type="InterPro" id="IPR041700">
    <property type="entry name" value="OMP_b-brl_3"/>
</dbReference>
<dbReference type="InterPro" id="IPR036942">
    <property type="entry name" value="Beta-barrel_TonB_sf"/>
</dbReference>
<gene>
    <name evidence="6" type="ORF">SAMN05660703_0894</name>
</gene>
<dbReference type="STRING" id="504486.SAMN05660703_0894"/>
<feature type="chain" id="PRO_5013117064" evidence="4">
    <location>
        <begin position="22"/>
        <end position="806"/>
    </location>
</feature>
<evidence type="ECO:0000256" key="1">
    <source>
        <dbReference type="ARBA" id="ARBA00004442"/>
    </source>
</evidence>
<dbReference type="PANTHER" id="PTHR40980:SF4">
    <property type="entry name" value="TONB-DEPENDENT RECEPTOR-LIKE BETA-BARREL DOMAIN-CONTAINING PROTEIN"/>
    <property type="match status" value="1"/>
</dbReference>
<dbReference type="EMBL" id="FWXO01000001">
    <property type="protein sequence ID" value="SMC39712.1"/>
    <property type="molecule type" value="Genomic_DNA"/>
</dbReference>
<dbReference type="RefSeq" id="WP_084060185.1">
    <property type="nucleotide sequence ID" value="NZ_FWXO01000001.1"/>
</dbReference>
<dbReference type="SUPFAM" id="SSF56935">
    <property type="entry name" value="Porins"/>
    <property type="match status" value="1"/>
</dbReference>
<evidence type="ECO:0000256" key="4">
    <source>
        <dbReference type="SAM" id="SignalP"/>
    </source>
</evidence>
<protein>
    <submittedName>
        <fullName evidence="6">CarboxypepD_reg-like domain-containing protein</fullName>
    </submittedName>
</protein>
<evidence type="ECO:0000256" key="3">
    <source>
        <dbReference type="ARBA" id="ARBA00023237"/>
    </source>
</evidence>
<evidence type="ECO:0000259" key="5">
    <source>
        <dbReference type="Pfam" id="PF14905"/>
    </source>
</evidence>
<feature type="domain" description="Outer membrane protein beta-barrel" evidence="5">
    <location>
        <begin position="375"/>
        <end position="781"/>
    </location>
</feature>
<dbReference type="Gene3D" id="2.40.170.20">
    <property type="entry name" value="TonB-dependent receptor, beta-barrel domain"/>
    <property type="match status" value="1"/>
</dbReference>
<organism evidence="6 7">
    <name type="scientific">Cellulophaga tyrosinoxydans</name>
    <dbReference type="NCBI Taxonomy" id="504486"/>
    <lineage>
        <taxon>Bacteria</taxon>
        <taxon>Pseudomonadati</taxon>
        <taxon>Bacteroidota</taxon>
        <taxon>Flavobacteriia</taxon>
        <taxon>Flavobacteriales</taxon>
        <taxon>Flavobacteriaceae</taxon>
        <taxon>Cellulophaga</taxon>
    </lineage>
</organism>
<feature type="signal peptide" evidence="4">
    <location>
        <begin position="1"/>
        <end position="21"/>
    </location>
</feature>
<keyword evidence="3" id="KW-0998">Cell outer membrane</keyword>